<dbReference type="Proteomes" id="UP000244959">
    <property type="component" value="Chromosome I"/>
</dbReference>
<evidence type="ECO:0000256" key="1">
    <source>
        <dbReference type="ARBA" id="ARBA00002378"/>
    </source>
</evidence>
<keyword evidence="9 11" id="KW-0520">NAD</keyword>
<dbReference type="GO" id="GO:0042773">
    <property type="term" value="P:ATP synthesis coupled electron transport"/>
    <property type="evidence" value="ECO:0007669"/>
    <property type="project" value="InterPro"/>
</dbReference>
<dbReference type="NCBIfam" id="NF004321">
    <property type="entry name" value="PRK05715.1-3"/>
    <property type="match status" value="1"/>
</dbReference>
<dbReference type="Pfam" id="PF00420">
    <property type="entry name" value="Oxidored_q2"/>
    <property type="match status" value="1"/>
</dbReference>
<evidence type="ECO:0000256" key="2">
    <source>
        <dbReference type="ARBA" id="ARBA00004141"/>
    </source>
</evidence>
<dbReference type="GO" id="GO:0005886">
    <property type="term" value="C:plasma membrane"/>
    <property type="evidence" value="ECO:0007669"/>
    <property type="project" value="UniProtKB-SubCell"/>
</dbReference>
<dbReference type="NCBIfam" id="NF004323">
    <property type="entry name" value="PRK05715.1-5"/>
    <property type="match status" value="1"/>
</dbReference>
<evidence type="ECO:0000256" key="11">
    <source>
        <dbReference type="HAMAP-Rule" id="MF_01456"/>
    </source>
</evidence>
<comment type="function">
    <text evidence="1 11">NDH-1 shuttles electrons from NADH, via FMN and iron-sulfur (Fe-S) centers, to quinones in the respiratory chain. The immediate electron acceptor for the enzyme in this species is believed to be ubiquinone. Couples the redox reaction to proton translocation (for every two electrons transferred, four hydrogen ions are translocated across the cytoplasmic membrane), and thus conserves the redox energy in a proton gradient.</text>
</comment>
<evidence type="ECO:0000256" key="3">
    <source>
        <dbReference type="ARBA" id="ARBA00010519"/>
    </source>
</evidence>
<keyword evidence="6 11" id="KW-0874">Quinone</keyword>
<dbReference type="PANTHER" id="PTHR11434:SF16">
    <property type="entry name" value="NADH-UBIQUINONE OXIDOREDUCTASE CHAIN 4L"/>
    <property type="match status" value="1"/>
</dbReference>
<keyword evidence="15" id="KW-1185">Reference proteome</keyword>
<dbReference type="RefSeq" id="WP_011945179.1">
    <property type="nucleotide sequence ID" value="NZ_LS398551.1"/>
</dbReference>
<keyword evidence="8 11" id="KW-1133">Transmembrane helix</keyword>
<dbReference type="GO" id="GO:0030964">
    <property type="term" value="C:NADH dehydrogenase complex"/>
    <property type="evidence" value="ECO:0007669"/>
    <property type="project" value="TreeGrafter"/>
</dbReference>
<reference evidence="15" key="2">
    <citation type="submission" date="2018-03" db="EMBL/GenBank/DDBJ databases">
        <authorList>
            <person name="Batty M. E."/>
            <person name="Batty M E."/>
        </authorList>
    </citation>
    <scope>NUCLEOTIDE SEQUENCE [LARGE SCALE GENOMIC DNA]</scope>
    <source>
        <strain evidence="15">Gilliam</strain>
    </source>
</reference>
<dbReference type="InterPro" id="IPR001133">
    <property type="entry name" value="NADH_UbQ_OxRdtase_chain4L/K"/>
</dbReference>
<evidence type="ECO:0000256" key="8">
    <source>
        <dbReference type="ARBA" id="ARBA00022989"/>
    </source>
</evidence>
<protein>
    <recommendedName>
        <fullName evidence="11">NADH-quinone oxidoreductase subunit K</fullName>
        <ecNumber evidence="11">7.1.1.-</ecNumber>
    </recommendedName>
    <alternativeName>
        <fullName evidence="11">NADH dehydrogenase I subunit K</fullName>
    </alternativeName>
    <alternativeName>
        <fullName evidence="11">NDH-1 subunit K</fullName>
    </alternativeName>
</protein>
<dbReference type="AlphaFoldDB" id="A0A0F3MHX9"/>
<reference evidence="13" key="3">
    <citation type="submission" date="2018-03" db="EMBL/GenBank/DDBJ databases">
        <authorList>
            <person name="Keele B.F."/>
        </authorList>
    </citation>
    <scope>NUCLEOTIDE SEQUENCE [LARGE SCALE GENOMIC DNA]</scope>
    <source>
        <strain evidence="13">Gilliam</strain>
    </source>
</reference>
<evidence type="ECO:0000313" key="12">
    <source>
        <dbReference type="EMBL" id="KJV54174.1"/>
    </source>
</evidence>
<evidence type="ECO:0000256" key="5">
    <source>
        <dbReference type="ARBA" id="ARBA00022692"/>
    </source>
</evidence>
<comment type="subunit">
    <text evidence="11">NDH-1 is composed of 14 different subunits. Subunits NuoA, H, J, K, L, M, N constitute the membrane sector of the complex.</text>
</comment>
<sequence length="107" mass="11812">MSILIKEIGLIHYLIFTTILFGIGLIGVMRNWCSVILTLMSIELMLLAVNVNFIVFASYYNNIIGQIFSIMIFSVAAAESAIGLAIIVVHFRNCSSISVKDLNKLKG</sequence>
<evidence type="ECO:0000256" key="4">
    <source>
        <dbReference type="ARBA" id="ARBA00022448"/>
    </source>
</evidence>
<dbReference type="Proteomes" id="UP000033769">
    <property type="component" value="Unassembled WGS sequence"/>
</dbReference>
<evidence type="ECO:0000256" key="9">
    <source>
        <dbReference type="ARBA" id="ARBA00023027"/>
    </source>
</evidence>
<dbReference type="NCBIfam" id="NF004320">
    <property type="entry name" value="PRK05715.1-2"/>
    <property type="match status" value="1"/>
</dbReference>
<dbReference type="EC" id="7.1.1.-" evidence="11"/>
<comment type="subcellular location">
    <subcellularLocation>
        <location evidence="11">Cell membrane</location>
        <topology evidence="11">Multi-pass membrane protein</topology>
    </subcellularLocation>
    <subcellularLocation>
        <location evidence="2">Membrane</location>
        <topology evidence="2">Multi-pass membrane protein</topology>
    </subcellularLocation>
</comment>
<dbReference type="HAMAP" id="MF_01456">
    <property type="entry name" value="NDH1_NuoK"/>
    <property type="match status" value="1"/>
</dbReference>
<keyword evidence="13" id="KW-0560">Oxidoreductase</keyword>
<dbReference type="EMBL" id="LANO01000001">
    <property type="protein sequence ID" value="KJV54174.1"/>
    <property type="molecule type" value="Genomic_DNA"/>
</dbReference>
<dbReference type="GO" id="GO:0048038">
    <property type="term" value="F:quinone binding"/>
    <property type="evidence" value="ECO:0007669"/>
    <property type="project" value="UniProtKB-KW"/>
</dbReference>
<dbReference type="PANTHER" id="PTHR11434">
    <property type="entry name" value="NADH-UBIQUINONE OXIDOREDUCTASE SUBUNIT ND4L"/>
    <property type="match status" value="1"/>
</dbReference>
<dbReference type="Gene3D" id="1.10.287.3510">
    <property type="match status" value="1"/>
</dbReference>
<keyword evidence="4 11" id="KW-0813">Transport</keyword>
<evidence type="ECO:0000313" key="14">
    <source>
        <dbReference type="Proteomes" id="UP000033769"/>
    </source>
</evidence>
<dbReference type="InterPro" id="IPR039428">
    <property type="entry name" value="NUOK/Mnh_C1-like"/>
</dbReference>
<dbReference type="EMBL" id="LS398551">
    <property type="protein sequence ID" value="SPR13224.1"/>
    <property type="molecule type" value="Genomic_DNA"/>
</dbReference>
<keyword evidence="7 11" id="KW-1278">Translocase</keyword>
<evidence type="ECO:0000256" key="10">
    <source>
        <dbReference type="ARBA" id="ARBA00023136"/>
    </source>
</evidence>
<evidence type="ECO:0000256" key="7">
    <source>
        <dbReference type="ARBA" id="ARBA00022967"/>
    </source>
</evidence>
<accession>A0A0F3MHX9</accession>
<comment type="similarity">
    <text evidence="3 11">Belongs to the complex I subunit 4L family.</text>
</comment>
<gene>
    <name evidence="11 13" type="primary">nuoK</name>
    <name evidence="13" type="ORF">GILLIAM_02729</name>
    <name evidence="12" type="ORF">OTSGILL_0040</name>
</gene>
<keyword evidence="11" id="KW-1003">Cell membrane</keyword>
<keyword evidence="10 11" id="KW-0472">Membrane</keyword>
<feature type="transmembrane region" description="Helical" evidence="11">
    <location>
        <begin position="35"/>
        <end position="60"/>
    </location>
</feature>
<reference evidence="12 14" key="1">
    <citation type="submission" date="2015-02" db="EMBL/GenBank/DDBJ databases">
        <title>Genome Sequencing of Rickettsiales.</title>
        <authorList>
            <person name="Daugherty S.C."/>
            <person name="Su Q."/>
            <person name="Abolude K."/>
            <person name="Beier-Sexton M."/>
            <person name="Carlyon J.A."/>
            <person name="Carter R."/>
            <person name="Day N.P."/>
            <person name="Dumler S.J."/>
            <person name="Dyachenko V."/>
            <person name="Godinez A."/>
            <person name="Kurtti T.J."/>
            <person name="Lichay M."/>
            <person name="Mullins K.E."/>
            <person name="Ott S."/>
            <person name="Pappas-Brown V."/>
            <person name="Paris D.H."/>
            <person name="Patel P."/>
            <person name="Richards A.L."/>
            <person name="Sadzewicz L."/>
            <person name="Sears K."/>
            <person name="Seidman D."/>
            <person name="Sengamalay N."/>
            <person name="Stenos J."/>
            <person name="Tallon L.J."/>
            <person name="Vincent G."/>
            <person name="Fraser C.M."/>
            <person name="Munderloh U."/>
            <person name="Dunning-Hotopp J.C."/>
        </authorList>
    </citation>
    <scope>NUCLEOTIDE SEQUENCE [LARGE SCALE GENOMIC DNA]</scope>
    <source>
        <strain evidence="12 14">Gilliam</strain>
    </source>
</reference>
<keyword evidence="5 11" id="KW-0812">Transmembrane</keyword>
<organism evidence="12 14">
    <name type="scientific">Orientia tsutsugamushi str. Gilliam</name>
    <dbReference type="NCBI Taxonomy" id="1359184"/>
    <lineage>
        <taxon>Bacteria</taxon>
        <taxon>Pseudomonadati</taxon>
        <taxon>Pseudomonadota</taxon>
        <taxon>Alphaproteobacteria</taxon>
        <taxon>Rickettsiales</taxon>
        <taxon>Rickettsiaceae</taxon>
        <taxon>Rickettsieae</taxon>
        <taxon>Orientia</taxon>
    </lineage>
</organism>
<evidence type="ECO:0000313" key="13">
    <source>
        <dbReference type="EMBL" id="SPR13224.1"/>
    </source>
</evidence>
<evidence type="ECO:0000256" key="6">
    <source>
        <dbReference type="ARBA" id="ARBA00022719"/>
    </source>
</evidence>
<dbReference type="PATRIC" id="fig|1359184.3.peg.48"/>
<dbReference type="FunFam" id="1.10.287.3510:FF:000001">
    <property type="entry name" value="NADH-quinone oxidoreductase subunit K"/>
    <property type="match status" value="1"/>
</dbReference>
<dbReference type="GO" id="GO:0050136">
    <property type="term" value="F:NADH dehydrogenase (quinone) (non-electrogenic) activity"/>
    <property type="evidence" value="ECO:0007669"/>
    <property type="project" value="UniProtKB-UniRule"/>
</dbReference>
<comment type="catalytic activity">
    <reaction evidence="11">
        <text>a quinone + NADH + 5 H(+)(in) = a quinol + NAD(+) + 4 H(+)(out)</text>
        <dbReference type="Rhea" id="RHEA:57888"/>
        <dbReference type="ChEBI" id="CHEBI:15378"/>
        <dbReference type="ChEBI" id="CHEBI:24646"/>
        <dbReference type="ChEBI" id="CHEBI:57540"/>
        <dbReference type="ChEBI" id="CHEBI:57945"/>
        <dbReference type="ChEBI" id="CHEBI:132124"/>
    </reaction>
</comment>
<feature type="transmembrane region" description="Helical" evidence="11">
    <location>
        <begin position="12"/>
        <end position="29"/>
    </location>
</feature>
<evidence type="ECO:0000313" key="15">
    <source>
        <dbReference type="Proteomes" id="UP000244959"/>
    </source>
</evidence>
<name>A0A0F3MHX9_ORITS</name>
<dbReference type="GeneID" id="89460140"/>
<keyword evidence="11 12" id="KW-0830">Ubiquinone</keyword>
<feature type="transmembrane region" description="Helical" evidence="11">
    <location>
        <begin position="67"/>
        <end position="91"/>
    </location>
</feature>
<proteinExistence type="inferred from homology"/>